<dbReference type="SMART" id="SM00906">
    <property type="entry name" value="Fungal_trans"/>
    <property type="match status" value="1"/>
</dbReference>
<dbReference type="PANTHER" id="PTHR31001">
    <property type="entry name" value="UNCHARACTERIZED TRANSCRIPTIONAL REGULATORY PROTEIN"/>
    <property type="match status" value="1"/>
</dbReference>
<evidence type="ECO:0000256" key="2">
    <source>
        <dbReference type="ARBA" id="ARBA00022723"/>
    </source>
</evidence>
<dbReference type="Gene3D" id="4.10.240.10">
    <property type="entry name" value="Zn(2)-C6 fungal-type DNA-binding domain"/>
    <property type="match status" value="1"/>
</dbReference>
<dbReference type="GeneID" id="38781876"/>
<dbReference type="SMART" id="SM00066">
    <property type="entry name" value="GAL4"/>
    <property type="match status" value="1"/>
</dbReference>
<evidence type="ECO:0000256" key="1">
    <source>
        <dbReference type="ARBA" id="ARBA00004123"/>
    </source>
</evidence>
<dbReference type="Proteomes" id="UP000287166">
    <property type="component" value="Unassembled WGS sequence"/>
</dbReference>
<dbReference type="GO" id="GO:0005634">
    <property type="term" value="C:nucleus"/>
    <property type="evidence" value="ECO:0007669"/>
    <property type="project" value="UniProtKB-SubCell"/>
</dbReference>
<dbReference type="InParanoid" id="A0A401GS21"/>
<comment type="caution">
    <text evidence="7">The sequence shown here is derived from an EMBL/GenBank/DDBJ whole genome shotgun (WGS) entry which is preliminary data.</text>
</comment>
<dbReference type="PANTHER" id="PTHR31001:SF56">
    <property type="entry name" value="ZN(2)-C6 FUNGAL-TYPE DOMAIN-CONTAINING PROTEIN"/>
    <property type="match status" value="1"/>
</dbReference>
<feature type="domain" description="Zn(2)-C6 fungal-type" evidence="6">
    <location>
        <begin position="63"/>
        <end position="92"/>
    </location>
</feature>
<keyword evidence="8" id="KW-1185">Reference proteome</keyword>
<feature type="coiled-coil region" evidence="4">
    <location>
        <begin position="110"/>
        <end position="137"/>
    </location>
</feature>
<evidence type="ECO:0000313" key="8">
    <source>
        <dbReference type="Proteomes" id="UP000287166"/>
    </source>
</evidence>
<name>A0A401GS21_9APHY</name>
<dbReference type="CDD" id="cd12148">
    <property type="entry name" value="fungal_TF_MHR"/>
    <property type="match status" value="1"/>
</dbReference>
<feature type="region of interest" description="Disordered" evidence="5">
    <location>
        <begin position="162"/>
        <end position="198"/>
    </location>
</feature>
<dbReference type="CDD" id="cd00067">
    <property type="entry name" value="GAL4"/>
    <property type="match status" value="1"/>
</dbReference>
<dbReference type="Pfam" id="PF04082">
    <property type="entry name" value="Fungal_trans"/>
    <property type="match status" value="1"/>
</dbReference>
<organism evidence="7 8">
    <name type="scientific">Sparassis crispa</name>
    <dbReference type="NCBI Taxonomy" id="139825"/>
    <lineage>
        <taxon>Eukaryota</taxon>
        <taxon>Fungi</taxon>
        <taxon>Dikarya</taxon>
        <taxon>Basidiomycota</taxon>
        <taxon>Agaricomycotina</taxon>
        <taxon>Agaricomycetes</taxon>
        <taxon>Polyporales</taxon>
        <taxon>Sparassidaceae</taxon>
        <taxon>Sparassis</taxon>
    </lineage>
</organism>
<feature type="region of interest" description="Disordered" evidence="5">
    <location>
        <begin position="1"/>
        <end position="57"/>
    </location>
</feature>
<dbReference type="GO" id="GO:0006351">
    <property type="term" value="P:DNA-templated transcription"/>
    <property type="evidence" value="ECO:0007669"/>
    <property type="project" value="InterPro"/>
</dbReference>
<dbReference type="InterPro" id="IPR036864">
    <property type="entry name" value="Zn2-C6_fun-type_DNA-bd_sf"/>
</dbReference>
<dbReference type="RefSeq" id="XP_027615872.1">
    <property type="nucleotide sequence ID" value="XM_027760071.1"/>
</dbReference>
<gene>
    <name evidence="7" type="ORF">SCP_0701410</name>
</gene>
<protein>
    <recommendedName>
        <fullName evidence="6">Zn(2)-C6 fungal-type domain-containing protein</fullName>
    </recommendedName>
</protein>
<dbReference type="EMBL" id="BFAD01000007">
    <property type="protein sequence ID" value="GBE84959.1"/>
    <property type="molecule type" value="Genomic_DNA"/>
</dbReference>
<proteinExistence type="predicted"/>
<dbReference type="InterPro" id="IPR050613">
    <property type="entry name" value="Sec_Metabolite_Reg"/>
</dbReference>
<dbReference type="GO" id="GO:0003677">
    <property type="term" value="F:DNA binding"/>
    <property type="evidence" value="ECO:0007669"/>
    <property type="project" value="InterPro"/>
</dbReference>
<sequence length="792" mass="88648">MAAPPDFDDSQGVPRPYKRPRHDSAADDALHPYSFPTASSPLHPETDPASEAAAKKNRKKPLSCGECRRLKLKCDRVFPCQSCCKRGCAEICPEGSLTGGKGSRFILANTEQLHEKIKAMSERIRNLEDALQSMHAQYSPEVHPLLRPELLLIKRSPELFGIDRSGMPTTSASDNHTGDEDEQPAAGSSSAPTEIVTDCPYTYPMPAMPLRNDIPEDIARLSHAFPVSPSTDSEFDPSLRQRLREMLPPPMEAQRICSQAQQNAFWHYSPDASESFIPNLLHSVYNAPLQALLPHRLSLFLMILAIGTMVDLKEDQDRARHDAERYHQLARAAMCETMVIDDPSFDAINSLFFMVWYLLMFSYHKKSIEHAWGIMGLLAKLAQGLGLHRDGVRLKMIPEELDRRKTLLWNMMSVDVRLALMLRRPPSICIQHVDAKRPMYSLENDSPSTSITASYNAWRDIFTVQCMAPVLESVIATQPPPYIDILQLDWKIRDFVIPPILRMVDDDGFIPNHPAGLQQALTFSARETALLNLHRCYFLQALNAEEGFTMKHKYAPSVLATYTSVCNVVWTVCTCYKWEPDLSLRITMLWHNCLSAAVALCVLVSRSPSNSLTPHALVELDNIMKLFSEVKSRCPTVVKATPLLDTIIPRSRIAYMNWRNGLQGAGCFEDEICVIARRTGILANTGAGNELMFLDGDASPFEHAHPLLRRCFEQSTKEGLSALDPLLPPHNSLGPLQTTSTSQTFSTSAERTVHEHVAPVGMHRNDSPSSQAACNAGWIGAEFQDSSWMTWY</sequence>
<keyword evidence="3" id="KW-0539">Nucleus</keyword>
<dbReference type="AlphaFoldDB" id="A0A401GS21"/>
<dbReference type="InterPro" id="IPR007219">
    <property type="entry name" value="XnlR_reg_dom"/>
</dbReference>
<dbReference type="STRING" id="139825.A0A401GS21"/>
<keyword evidence="2" id="KW-0479">Metal-binding</keyword>
<dbReference type="PROSITE" id="PS50048">
    <property type="entry name" value="ZN2_CY6_FUNGAL_2"/>
    <property type="match status" value="1"/>
</dbReference>
<keyword evidence="4" id="KW-0175">Coiled coil</keyword>
<reference evidence="7 8" key="1">
    <citation type="journal article" date="2018" name="Sci. Rep.">
        <title>Genome sequence of the cauliflower mushroom Sparassis crispa (Hanabiratake) and its association with beneficial usage.</title>
        <authorList>
            <person name="Kiyama R."/>
            <person name="Furutani Y."/>
            <person name="Kawaguchi K."/>
            <person name="Nakanishi T."/>
        </authorList>
    </citation>
    <scope>NUCLEOTIDE SEQUENCE [LARGE SCALE GENOMIC DNA]</scope>
</reference>
<dbReference type="PROSITE" id="PS00463">
    <property type="entry name" value="ZN2_CY6_FUNGAL_1"/>
    <property type="match status" value="1"/>
</dbReference>
<accession>A0A401GS21</accession>
<evidence type="ECO:0000256" key="3">
    <source>
        <dbReference type="ARBA" id="ARBA00023242"/>
    </source>
</evidence>
<dbReference type="OrthoDB" id="424974at2759"/>
<dbReference type="GO" id="GO:0000981">
    <property type="term" value="F:DNA-binding transcription factor activity, RNA polymerase II-specific"/>
    <property type="evidence" value="ECO:0007669"/>
    <property type="project" value="InterPro"/>
</dbReference>
<evidence type="ECO:0000259" key="6">
    <source>
        <dbReference type="PROSITE" id="PS50048"/>
    </source>
</evidence>
<evidence type="ECO:0000256" key="5">
    <source>
        <dbReference type="SAM" id="MobiDB-lite"/>
    </source>
</evidence>
<dbReference type="GO" id="GO:0008270">
    <property type="term" value="F:zinc ion binding"/>
    <property type="evidence" value="ECO:0007669"/>
    <property type="project" value="InterPro"/>
</dbReference>
<evidence type="ECO:0000256" key="4">
    <source>
        <dbReference type="SAM" id="Coils"/>
    </source>
</evidence>
<dbReference type="InterPro" id="IPR001138">
    <property type="entry name" value="Zn2Cys6_DnaBD"/>
</dbReference>
<evidence type="ECO:0000313" key="7">
    <source>
        <dbReference type="EMBL" id="GBE84959.1"/>
    </source>
</evidence>
<comment type="subcellular location">
    <subcellularLocation>
        <location evidence="1">Nucleus</location>
    </subcellularLocation>
</comment>